<dbReference type="GO" id="GO:0004340">
    <property type="term" value="F:glucokinase activity"/>
    <property type="evidence" value="ECO:0007669"/>
    <property type="project" value="UniProtKB-EC"/>
</dbReference>
<dbReference type="Pfam" id="PF00480">
    <property type="entry name" value="ROK"/>
    <property type="match status" value="1"/>
</dbReference>
<protein>
    <submittedName>
        <fullName evidence="2">Glucokinase</fullName>
        <ecNumber evidence="2">2.7.1.2</ecNumber>
    </submittedName>
</protein>
<dbReference type="Gene3D" id="3.30.420.40">
    <property type="match status" value="2"/>
</dbReference>
<reference evidence="2 3" key="1">
    <citation type="submission" date="2023-07" db="EMBL/GenBank/DDBJ databases">
        <title>Genomic Encyclopedia of Type Strains, Phase IV (KMG-IV): sequencing the most valuable type-strain genomes for metagenomic binning, comparative biology and taxonomic classification.</title>
        <authorList>
            <person name="Goeker M."/>
        </authorList>
    </citation>
    <scope>NUCLEOTIDE SEQUENCE [LARGE SCALE GENOMIC DNA]</scope>
    <source>
        <strain evidence="2 3">DSM 19619</strain>
    </source>
</reference>
<dbReference type="InterPro" id="IPR000600">
    <property type="entry name" value="ROK"/>
</dbReference>
<organism evidence="2 3">
    <name type="scientific">Labrys wisconsinensis</name>
    <dbReference type="NCBI Taxonomy" id="425677"/>
    <lineage>
        <taxon>Bacteria</taxon>
        <taxon>Pseudomonadati</taxon>
        <taxon>Pseudomonadota</taxon>
        <taxon>Alphaproteobacteria</taxon>
        <taxon>Hyphomicrobiales</taxon>
        <taxon>Xanthobacteraceae</taxon>
        <taxon>Labrys</taxon>
    </lineage>
</organism>
<name>A0ABU0JIA7_9HYPH</name>
<evidence type="ECO:0000256" key="1">
    <source>
        <dbReference type="ARBA" id="ARBA00006479"/>
    </source>
</evidence>
<dbReference type="EMBL" id="JAUSVX010000019">
    <property type="protein sequence ID" value="MDQ0474012.1"/>
    <property type="molecule type" value="Genomic_DNA"/>
</dbReference>
<keyword evidence="2" id="KW-0808">Transferase</keyword>
<dbReference type="InterPro" id="IPR043129">
    <property type="entry name" value="ATPase_NBD"/>
</dbReference>
<accession>A0ABU0JIA7</accession>
<dbReference type="SUPFAM" id="SSF53067">
    <property type="entry name" value="Actin-like ATPase domain"/>
    <property type="match status" value="1"/>
</dbReference>
<dbReference type="PANTHER" id="PTHR18964:SF149">
    <property type="entry name" value="BIFUNCTIONAL UDP-N-ACETYLGLUCOSAMINE 2-EPIMERASE_N-ACETYLMANNOSAMINE KINASE"/>
    <property type="match status" value="1"/>
</dbReference>
<comment type="caution">
    <text evidence="2">The sequence shown here is derived from an EMBL/GenBank/DDBJ whole genome shotgun (WGS) entry which is preliminary data.</text>
</comment>
<comment type="similarity">
    <text evidence="1">Belongs to the ROK (NagC/XylR) family.</text>
</comment>
<proteinExistence type="inferred from homology"/>
<evidence type="ECO:0000313" key="3">
    <source>
        <dbReference type="Proteomes" id="UP001242480"/>
    </source>
</evidence>
<dbReference type="Proteomes" id="UP001242480">
    <property type="component" value="Unassembled WGS sequence"/>
</dbReference>
<dbReference type="EC" id="2.7.1.2" evidence="2"/>
<sequence>MILTFEIGGSSIRAGLYDPAGHRVLREARAPTPSFVTEPAADTGTILERLGRRLAELAVGLGAEAPDAVGIGYPGPVSPEGIALSSPTILGEGRDRPVDVAALVRAHLRAPDVVVVNDVTACGYRYVAEGLRDFCLVNVGSGVGNKLFLDGRAVVGPGGRGGEMGHFAMDMRPDAPLCQCGGRGHLAGIASGRGVEAHLRRAAAAGPTTAEIVAAFHAGDPWTRARIAETAAPLAHAVAGLHAMVGVERFILLGGFALAMGEPYRALLAELCARAVWDLGQDWDAMLTLGEPGDQDGLLGLGYVAGRSR</sequence>
<keyword evidence="3" id="KW-1185">Reference proteome</keyword>
<dbReference type="RefSeq" id="WP_307282909.1">
    <property type="nucleotide sequence ID" value="NZ_JAUSVX010000019.1"/>
</dbReference>
<dbReference type="PANTHER" id="PTHR18964">
    <property type="entry name" value="ROK (REPRESSOR, ORF, KINASE) FAMILY"/>
    <property type="match status" value="1"/>
</dbReference>
<evidence type="ECO:0000313" key="2">
    <source>
        <dbReference type="EMBL" id="MDQ0474012.1"/>
    </source>
</evidence>
<gene>
    <name evidence="2" type="ORF">QO011_007051</name>
</gene>